<protein>
    <submittedName>
        <fullName evidence="1">Uncharacterized protein</fullName>
    </submittedName>
</protein>
<evidence type="ECO:0000313" key="1">
    <source>
        <dbReference type="EMBL" id="SOJ55765.1"/>
    </source>
</evidence>
<sequence>MVDVQGGRQHVVVDGLDHFDQPRYPGSGLSVTEVGFDRSQPQGVIRIAVCAIGRDQCAGFDRIAQRGAGAVGLYRVHLVELDSGVGDGLSDDTLLGWAAGGGEPVGGAVLVDR</sequence>
<gene>
    <name evidence="1" type="ORF">MSIMFB_03244</name>
</gene>
<reference evidence="1 2" key="1">
    <citation type="submission" date="2017-10" db="EMBL/GenBank/DDBJ databases">
        <authorList>
            <consortium name="Urmite Genomes"/>
        </authorList>
    </citation>
    <scope>NUCLEOTIDE SEQUENCE [LARGE SCALE GENOMIC DNA]</scope>
    <source>
        <strain evidence="1 2">FB-527</strain>
    </source>
</reference>
<comment type="caution">
    <text evidence="1">The sequence shown here is derived from an EMBL/GenBank/DDBJ whole genome shotgun (WGS) entry which is preliminary data.</text>
</comment>
<evidence type="ECO:0000313" key="2">
    <source>
        <dbReference type="Proteomes" id="UP000554965"/>
    </source>
</evidence>
<accession>A0A7Z7INN0</accession>
<proteinExistence type="predicted"/>
<dbReference type="AntiFam" id="ANF00248">
    <property type="entry name" value="Shadow ORF (opposite ppsD)"/>
</dbReference>
<dbReference type="Proteomes" id="UP000554965">
    <property type="component" value="Unassembled WGS sequence"/>
</dbReference>
<organism evidence="1 2">
    <name type="scientific">Mycobacterium simulans</name>
    <dbReference type="NCBI Taxonomy" id="627089"/>
    <lineage>
        <taxon>Bacteria</taxon>
        <taxon>Bacillati</taxon>
        <taxon>Actinomycetota</taxon>
        <taxon>Actinomycetes</taxon>
        <taxon>Mycobacteriales</taxon>
        <taxon>Mycobacteriaceae</taxon>
        <taxon>Mycobacterium</taxon>
    </lineage>
</organism>
<dbReference type="EMBL" id="OCTY01000002">
    <property type="protein sequence ID" value="SOJ55765.1"/>
    <property type="molecule type" value="Genomic_DNA"/>
</dbReference>
<dbReference type="AlphaFoldDB" id="A0A7Z7INN0"/>
<name>A0A7Z7INN0_9MYCO</name>
<keyword evidence="2" id="KW-1185">Reference proteome</keyword>